<evidence type="ECO:0000259" key="5">
    <source>
        <dbReference type="PROSITE" id="PS50932"/>
    </source>
</evidence>
<organism evidence="6 7">
    <name type="scientific">Schumannella soli</name>
    <dbReference type="NCBI Taxonomy" id="2590779"/>
    <lineage>
        <taxon>Bacteria</taxon>
        <taxon>Bacillati</taxon>
        <taxon>Actinomycetota</taxon>
        <taxon>Actinomycetes</taxon>
        <taxon>Micrococcales</taxon>
        <taxon>Microbacteriaceae</taxon>
        <taxon>Schumannella</taxon>
    </lineage>
</organism>
<feature type="domain" description="HTH lacI-type" evidence="5">
    <location>
        <begin position="5"/>
        <end position="59"/>
    </location>
</feature>
<dbReference type="PANTHER" id="PTHR30146">
    <property type="entry name" value="LACI-RELATED TRANSCRIPTIONAL REPRESSOR"/>
    <property type="match status" value="1"/>
</dbReference>
<dbReference type="PROSITE" id="PS00356">
    <property type="entry name" value="HTH_LACI_1"/>
    <property type="match status" value="1"/>
</dbReference>
<proteinExistence type="predicted"/>
<keyword evidence="2" id="KW-0805">Transcription regulation</keyword>
<accession>A0A506Y9G2</accession>
<dbReference type="SMART" id="SM00354">
    <property type="entry name" value="HTH_LACI"/>
    <property type="match status" value="1"/>
</dbReference>
<dbReference type="SUPFAM" id="SSF47413">
    <property type="entry name" value="lambda repressor-like DNA-binding domains"/>
    <property type="match status" value="1"/>
</dbReference>
<dbReference type="GO" id="GO:0000976">
    <property type="term" value="F:transcription cis-regulatory region binding"/>
    <property type="evidence" value="ECO:0007669"/>
    <property type="project" value="TreeGrafter"/>
</dbReference>
<evidence type="ECO:0000313" key="6">
    <source>
        <dbReference type="EMBL" id="TPW78130.1"/>
    </source>
</evidence>
<evidence type="ECO:0000256" key="2">
    <source>
        <dbReference type="ARBA" id="ARBA00023015"/>
    </source>
</evidence>
<name>A0A506Y9G2_9MICO</name>
<dbReference type="SUPFAM" id="SSF53822">
    <property type="entry name" value="Periplasmic binding protein-like I"/>
    <property type="match status" value="1"/>
</dbReference>
<keyword evidence="7" id="KW-1185">Reference proteome</keyword>
<dbReference type="CDD" id="cd01392">
    <property type="entry name" value="HTH_LacI"/>
    <property type="match status" value="1"/>
</dbReference>
<dbReference type="PANTHER" id="PTHR30146:SF148">
    <property type="entry name" value="HTH-TYPE TRANSCRIPTIONAL REPRESSOR PURR-RELATED"/>
    <property type="match status" value="1"/>
</dbReference>
<evidence type="ECO:0000256" key="4">
    <source>
        <dbReference type="ARBA" id="ARBA00023163"/>
    </source>
</evidence>
<dbReference type="InterPro" id="IPR010982">
    <property type="entry name" value="Lambda_DNA-bd_dom_sf"/>
</dbReference>
<dbReference type="Pfam" id="PF00356">
    <property type="entry name" value="LacI"/>
    <property type="match status" value="1"/>
</dbReference>
<keyword evidence="4" id="KW-0804">Transcription</keyword>
<dbReference type="InterPro" id="IPR000843">
    <property type="entry name" value="HTH_LacI"/>
</dbReference>
<gene>
    <name evidence="6" type="ORF">FJ657_01090</name>
</gene>
<protein>
    <submittedName>
        <fullName evidence="6">LacI family DNA-binding transcriptional regulator</fullName>
    </submittedName>
</protein>
<evidence type="ECO:0000256" key="1">
    <source>
        <dbReference type="ARBA" id="ARBA00022491"/>
    </source>
</evidence>
<dbReference type="CDD" id="cd06288">
    <property type="entry name" value="PBP1_sucrose_transcription_regulator"/>
    <property type="match status" value="1"/>
</dbReference>
<dbReference type="Proteomes" id="UP000316252">
    <property type="component" value="Unassembled WGS sequence"/>
</dbReference>
<keyword evidence="3 6" id="KW-0238">DNA-binding</keyword>
<dbReference type="EMBL" id="VHQG01000001">
    <property type="protein sequence ID" value="TPW78130.1"/>
    <property type="molecule type" value="Genomic_DNA"/>
</dbReference>
<dbReference type="Gene3D" id="1.10.260.40">
    <property type="entry name" value="lambda repressor-like DNA-binding domains"/>
    <property type="match status" value="1"/>
</dbReference>
<dbReference type="Pfam" id="PF00532">
    <property type="entry name" value="Peripla_BP_1"/>
    <property type="match status" value="1"/>
</dbReference>
<comment type="caution">
    <text evidence="6">The sequence shown here is derived from an EMBL/GenBank/DDBJ whole genome shotgun (WGS) entry which is preliminary data.</text>
</comment>
<evidence type="ECO:0000313" key="7">
    <source>
        <dbReference type="Proteomes" id="UP000316252"/>
    </source>
</evidence>
<evidence type="ECO:0000256" key="3">
    <source>
        <dbReference type="ARBA" id="ARBA00023125"/>
    </source>
</evidence>
<dbReference type="OrthoDB" id="9798934at2"/>
<dbReference type="GO" id="GO:0003700">
    <property type="term" value="F:DNA-binding transcription factor activity"/>
    <property type="evidence" value="ECO:0007669"/>
    <property type="project" value="TreeGrafter"/>
</dbReference>
<dbReference type="AlphaFoldDB" id="A0A506Y9G2"/>
<dbReference type="PROSITE" id="PS50932">
    <property type="entry name" value="HTH_LACI_2"/>
    <property type="match status" value="1"/>
</dbReference>
<keyword evidence="1" id="KW-0678">Repressor</keyword>
<dbReference type="InterPro" id="IPR028082">
    <property type="entry name" value="Peripla_BP_I"/>
</dbReference>
<dbReference type="Gene3D" id="3.40.50.2300">
    <property type="match status" value="2"/>
</dbReference>
<sequence length="339" mass="36223">MAQRVGIREVARQAGVSVTTVSHALNDRGQVSAATREHVKRIAVELGYAPNRIASALRSQRSRLIGFVSDEIAATPFSGRVITGAQDAASELGLMLMVVDSARDSGLEERQIDTLLAQQVDGVVYARMFHQLADVPATLGAHPTMLVDAVDRAGVQPSIVPDEVQIGRIATEHLIEAGHRRIAHLTLEQQGEARDGREAGFLATMRECGLSGPVIRVPGIGDAVAGRRAATELLRRHPEITAVLCFNDQVAMGVYQVAQAAGLRIPQQLSVVGVDDFWPISEGLDPVLTTVALPHYAMGRLAITRLEALISGQPDASPREARLACELVRRASVASPSTP</sequence>
<reference evidence="6 7" key="1">
    <citation type="submission" date="2019-06" db="EMBL/GenBank/DDBJ databases">
        <authorList>
            <person name="Li F."/>
        </authorList>
    </citation>
    <scope>NUCLEOTIDE SEQUENCE [LARGE SCALE GENOMIC DNA]</scope>
    <source>
        <strain evidence="6 7">10F1D-1</strain>
    </source>
</reference>
<dbReference type="InterPro" id="IPR001761">
    <property type="entry name" value="Peripla_BP/Lac1_sug-bd_dom"/>
</dbReference>